<accession>A0A4R3I7F6</accession>
<dbReference type="PROSITE" id="PS50893">
    <property type="entry name" value="ABC_TRANSPORTER_2"/>
    <property type="match status" value="1"/>
</dbReference>
<keyword evidence="3" id="KW-0547">Nucleotide-binding</keyword>
<comment type="similarity">
    <text evidence="1">Belongs to the ABC transporter superfamily.</text>
</comment>
<dbReference type="InterPro" id="IPR017871">
    <property type="entry name" value="ABC_transporter-like_CS"/>
</dbReference>
<dbReference type="GO" id="GO:0016020">
    <property type="term" value="C:membrane"/>
    <property type="evidence" value="ECO:0007669"/>
    <property type="project" value="InterPro"/>
</dbReference>
<dbReference type="PANTHER" id="PTHR46743">
    <property type="entry name" value="TEICHOIC ACIDS EXPORT ATP-BINDING PROTEIN TAGH"/>
    <property type="match status" value="1"/>
</dbReference>
<evidence type="ECO:0000256" key="3">
    <source>
        <dbReference type="ARBA" id="ARBA00022741"/>
    </source>
</evidence>
<keyword evidence="2" id="KW-0813">Transport</keyword>
<dbReference type="SMART" id="SM00382">
    <property type="entry name" value="AAA"/>
    <property type="match status" value="1"/>
</dbReference>
<evidence type="ECO:0000259" key="5">
    <source>
        <dbReference type="PROSITE" id="PS50893"/>
    </source>
</evidence>
<dbReference type="InterPro" id="IPR003593">
    <property type="entry name" value="AAA+_ATPase"/>
</dbReference>
<evidence type="ECO:0000256" key="4">
    <source>
        <dbReference type="ARBA" id="ARBA00022840"/>
    </source>
</evidence>
<keyword evidence="7" id="KW-1185">Reference proteome</keyword>
<dbReference type="EMBL" id="SLZR01000004">
    <property type="protein sequence ID" value="TCS41957.1"/>
    <property type="molecule type" value="Genomic_DNA"/>
</dbReference>
<name>A0A4R3I7F6_9GAMM</name>
<dbReference type="PANTHER" id="PTHR46743:SF2">
    <property type="entry name" value="TEICHOIC ACIDS EXPORT ATP-BINDING PROTEIN TAGH"/>
    <property type="match status" value="1"/>
</dbReference>
<protein>
    <submittedName>
        <fullName evidence="6">Lipopolysaccharide transport system ATP-binding protein</fullName>
    </submittedName>
</protein>
<evidence type="ECO:0000313" key="7">
    <source>
        <dbReference type="Proteomes" id="UP000295793"/>
    </source>
</evidence>
<evidence type="ECO:0000313" key="6">
    <source>
        <dbReference type="EMBL" id="TCS41957.1"/>
    </source>
</evidence>
<dbReference type="SUPFAM" id="SSF52540">
    <property type="entry name" value="P-loop containing nucleoside triphosphate hydrolases"/>
    <property type="match status" value="1"/>
</dbReference>
<dbReference type="AlphaFoldDB" id="A0A4R3I7F6"/>
<feature type="domain" description="ABC transporter" evidence="5">
    <location>
        <begin position="19"/>
        <end position="246"/>
    </location>
</feature>
<dbReference type="PROSITE" id="PS00211">
    <property type="entry name" value="ABC_TRANSPORTER_1"/>
    <property type="match status" value="1"/>
</dbReference>
<comment type="caution">
    <text evidence="6">The sequence shown here is derived from an EMBL/GenBank/DDBJ whole genome shotgun (WGS) entry which is preliminary data.</text>
</comment>
<evidence type="ECO:0000256" key="1">
    <source>
        <dbReference type="ARBA" id="ARBA00005417"/>
    </source>
</evidence>
<dbReference type="GO" id="GO:0016887">
    <property type="term" value="F:ATP hydrolysis activity"/>
    <property type="evidence" value="ECO:0007669"/>
    <property type="project" value="InterPro"/>
</dbReference>
<dbReference type="GO" id="GO:0140359">
    <property type="term" value="F:ABC-type transporter activity"/>
    <property type="evidence" value="ECO:0007669"/>
    <property type="project" value="InterPro"/>
</dbReference>
<dbReference type="Proteomes" id="UP000295793">
    <property type="component" value="Unassembled WGS sequence"/>
</dbReference>
<dbReference type="RefSeq" id="WP_132700707.1">
    <property type="nucleotide sequence ID" value="NZ_SLZR01000004.1"/>
</dbReference>
<reference evidence="6 7" key="1">
    <citation type="submission" date="2019-03" db="EMBL/GenBank/DDBJ databases">
        <title>Genomic Encyclopedia of Archaeal and Bacterial Type Strains, Phase II (KMG-II): from individual species to whole genera.</title>
        <authorList>
            <person name="Goeker M."/>
        </authorList>
    </citation>
    <scope>NUCLEOTIDE SEQUENCE [LARGE SCALE GENOMIC DNA]</scope>
    <source>
        <strain evidence="6 7">DSM 15388</strain>
    </source>
</reference>
<dbReference type="InterPro" id="IPR050683">
    <property type="entry name" value="Bact_Polysacc_Export_ATP-bd"/>
</dbReference>
<dbReference type="Gene3D" id="3.40.50.300">
    <property type="entry name" value="P-loop containing nucleotide triphosphate hydrolases"/>
    <property type="match status" value="1"/>
</dbReference>
<keyword evidence="4 6" id="KW-0067">ATP-binding</keyword>
<evidence type="ECO:0000256" key="2">
    <source>
        <dbReference type="ARBA" id="ARBA00022448"/>
    </source>
</evidence>
<dbReference type="OrthoDB" id="9778870at2"/>
<organism evidence="6 7">
    <name type="scientific">Reinekea marinisedimentorum</name>
    <dbReference type="NCBI Taxonomy" id="230495"/>
    <lineage>
        <taxon>Bacteria</taxon>
        <taxon>Pseudomonadati</taxon>
        <taxon>Pseudomonadota</taxon>
        <taxon>Gammaproteobacteria</taxon>
        <taxon>Oceanospirillales</taxon>
        <taxon>Saccharospirillaceae</taxon>
        <taxon>Reinekea</taxon>
    </lineage>
</organism>
<gene>
    <name evidence="6" type="ORF">BCF53_10461</name>
</gene>
<dbReference type="InterPro" id="IPR027417">
    <property type="entry name" value="P-loop_NTPase"/>
</dbReference>
<dbReference type="Pfam" id="PF00005">
    <property type="entry name" value="ABC_tran"/>
    <property type="match status" value="1"/>
</dbReference>
<dbReference type="GO" id="GO:0005524">
    <property type="term" value="F:ATP binding"/>
    <property type="evidence" value="ECO:0007669"/>
    <property type="project" value="UniProtKB-KW"/>
</dbReference>
<dbReference type="CDD" id="cd03220">
    <property type="entry name" value="ABC_KpsT_Wzt"/>
    <property type="match status" value="1"/>
</dbReference>
<dbReference type="InterPro" id="IPR015860">
    <property type="entry name" value="ABC_transpr_TagH-like"/>
</dbReference>
<proteinExistence type="inferred from homology"/>
<dbReference type="InterPro" id="IPR003439">
    <property type="entry name" value="ABC_transporter-like_ATP-bd"/>
</dbReference>
<sequence>MNSPISSAAQDNLNASVAVFAENLSVTYATRTSLLGRFRHSALKDISFSINKGETFGVMGRNGCGKSTLLRILAGIYKHDKGKLQFAGINNRSLLALGLGFDGELSGRDNALVSLMLQGIKKKEAKKLIPEIQEFSELGDFFDQPVRTYSSGMRSRLGFSVGVKGETDLLLIDEVLSVGDQHFKKKAEDVLLQRINGEQTVVFVSHSAGQVKKLCKRAIWIEQGTVAASGNTRRVAKKYQDFMDSL</sequence>